<comment type="caution">
    <text evidence="1">The sequence shown here is derived from an EMBL/GenBank/DDBJ whole genome shotgun (WGS) entry which is preliminary data.</text>
</comment>
<dbReference type="Proteomes" id="UP001341840">
    <property type="component" value="Unassembled WGS sequence"/>
</dbReference>
<evidence type="ECO:0000313" key="2">
    <source>
        <dbReference type="Proteomes" id="UP001341840"/>
    </source>
</evidence>
<evidence type="ECO:0000313" key="1">
    <source>
        <dbReference type="EMBL" id="MED6192761.1"/>
    </source>
</evidence>
<gene>
    <name evidence="1" type="ORF">PIB30_013143</name>
</gene>
<accession>A0ABU6X5Y2</accession>
<organism evidence="1 2">
    <name type="scientific">Stylosanthes scabra</name>
    <dbReference type="NCBI Taxonomy" id="79078"/>
    <lineage>
        <taxon>Eukaryota</taxon>
        <taxon>Viridiplantae</taxon>
        <taxon>Streptophyta</taxon>
        <taxon>Embryophyta</taxon>
        <taxon>Tracheophyta</taxon>
        <taxon>Spermatophyta</taxon>
        <taxon>Magnoliopsida</taxon>
        <taxon>eudicotyledons</taxon>
        <taxon>Gunneridae</taxon>
        <taxon>Pentapetalae</taxon>
        <taxon>rosids</taxon>
        <taxon>fabids</taxon>
        <taxon>Fabales</taxon>
        <taxon>Fabaceae</taxon>
        <taxon>Papilionoideae</taxon>
        <taxon>50 kb inversion clade</taxon>
        <taxon>dalbergioids sensu lato</taxon>
        <taxon>Dalbergieae</taxon>
        <taxon>Pterocarpus clade</taxon>
        <taxon>Stylosanthes</taxon>
    </lineage>
</organism>
<keyword evidence="2" id="KW-1185">Reference proteome</keyword>
<reference evidence="1 2" key="1">
    <citation type="journal article" date="2023" name="Plants (Basel)">
        <title>Bridging the Gap: Combining Genomics and Transcriptomics Approaches to Understand Stylosanthes scabra, an Orphan Legume from the Brazilian Caatinga.</title>
        <authorList>
            <person name="Ferreira-Neto J.R.C."/>
            <person name="da Silva M.D."/>
            <person name="Binneck E."/>
            <person name="de Melo N.F."/>
            <person name="da Silva R.H."/>
            <person name="de Melo A.L.T.M."/>
            <person name="Pandolfi V."/>
            <person name="Bustamante F.O."/>
            <person name="Brasileiro-Vidal A.C."/>
            <person name="Benko-Iseppon A.M."/>
        </authorList>
    </citation>
    <scope>NUCLEOTIDE SEQUENCE [LARGE SCALE GENOMIC DNA]</scope>
    <source>
        <tissue evidence="1">Leaves</tissue>
    </source>
</reference>
<proteinExistence type="predicted"/>
<dbReference type="EMBL" id="JASCZI010211482">
    <property type="protein sequence ID" value="MED6192761.1"/>
    <property type="molecule type" value="Genomic_DNA"/>
</dbReference>
<name>A0ABU6X5Y2_9FABA</name>
<protein>
    <submittedName>
        <fullName evidence="1">Uncharacterized protein</fullName>
    </submittedName>
</protein>
<sequence length="82" mass="9123">MQTPRNACTAGEFTPVTRIYSSPSWDQYLTVGEGKASDDKAGPELASSRIRILARCCLILKLNKLYAEQGKPGAELKLRDWH</sequence>